<organism evidence="2">
    <name type="scientific">uncultured Solirubrobacteraceae bacterium</name>
    <dbReference type="NCBI Taxonomy" id="1162706"/>
    <lineage>
        <taxon>Bacteria</taxon>
        <taxon>Bacillati</taxon>
        <taxon>Actinomycetota</taxon>
        <taxon>Thermoleophilia</taxon>
        <taxon>Solirubrobacterales</taxon>
        <taxon>Solirubrobacteraceae</taxon>
        <taxon>environmental samples</taxon>
    </lineage>
</organism>
<accession>A0A6J4T6F7</accession>
<protein>
    <recommendedName>
        <fullName evidence="1">PD(D/E)XK endonuclease domain-containing protein</fullName>
    </recommendedName>
</protein>
<dbReference type="InterPro" id="IPR021671">
    <property type="entry name" value="PD(D/E)XK_Endonuc"/>
</dbReference>
<dbReference type="AlphaFoldDB" id="A0A6J4T6F7"/>
<reference evidence="2" key="1">
    <citation type="submission" date="2020-02" db="EMBL/GenBank/DDBJ databases">
        <authorList>
            <person name="Meier V. D."/>
        </authorList>
    </citation>
    <scope>NUCLEOTIDE SEQUENCE</scope>
    <source>
        <strain evidence="2">AVDCRST_MAG30</strain>
    </source>
</reference>
<dbReference type="Gene3D" id="3.40.1350.10">
    <property type="match status" value="1"/>
</dbReference>
<sequence length="145" mass="15920">MSSGVGDRTEGAFLGALVREGCTVLVPFGQHHPYDLVVDTGPGGFVRIQCKTGWERNGGIEFNSSSTDHGRGHQHYRGRADLFGIFVPSLNELFLMPVELAASRRTHLRLTATANNQALRVRYADDFRFERHVGGLRPAASLRAA</sequence>
<feature type="domain" description="PD(D/E)XK endonuclease" evidence="1">
    <location>
        <begin position="5"/>
        <end position="129"/>
    </location>
</feature>
<evidence type="ECO:0000313" key="2">
    <source>
        <dbReference type="EMBL" id="CAA9515239.1"/>
    </source>
</evidence>
<dbReference type="Pfam" id="PF11645">
    <property type="entry name" value="PDDEXK_5"/>
    <property type="match status" value="1"/>
</dbReference>
<dbReference type="GO" id="GO:0003676">
    <property type="term" value="F:nucleic acid binding"/>
    <property type="evidence" value="ECO:0007669"/>
    <property type="project" value="InterPro"/>
</dbReference>
<evidence type="ECO:0000259" key="1">
    <source>
        <dbReference type="Pfam" id="PF11645"/>
    </source>
</evidence>
<proteinExistence type="predicted"/>
<gene>
    <name evidence="2" type="ORF">AVDCRST_MAG30-2722</name>
</gene>
<dbReference type="InterPro" id="IPR011856">
    <property type="entry name" value="tRNA_endonuc-like_dom_sf"/>
</dbReference>
<name>A0A6J4T6F7_9ACTN</name>
<dbReference type="EMBL" id="CADCVS010000353">
    <property type="protein sequence ID" value="CAA9515239.1"/>
    <property type="molecule type" value="Genomic_DNA"/>
</dbReference>